<dbReference type="Pfam" id="PF00535">
    <property type="entry name" value="Glycos_transf_2"/>
    <property type="match status" value="1"/>
</dbReference>
<evidence type="ECO:0000313" key="2">
    <source>
        <dbReference type="EMBL" id="KKN58710.1"/>
    </source>
</evidence>
<accession>A0A0F9RQF3</accession>
<dbReference type="InterPro" id="IPR050834">
    <property type="entry name" value="Glycosyltransf_2"/>
</dbReference>
<dbReference type="EMBL" id="LAZR01000750">
    <property type="protein sequence ID" value="KKN58710.1"/>
    <property type="molecule type" value="Genomic_DNA"/>
</dbReference>
<proteinExistence type="predicted"/>
<dbReference type="Gene3D" id="3.90.550.10">
    <property type="entry name" value="Spore Coat Polysaccharide Biosynthesis Protein SpsA, Chain A"/>
    <property type="match status" value="1"/>
</dbReference>
<dbReference type="PANTHER" id="PTHR43685">
    <property type="entry name" value="GLYCOSYLTRANSFERASE"/>
    <property type="match status" value="1"/>
</dbReference>
<gene>
    <name evidence="2" type="ORF">LCGC14_0549460</name>
</gene>
<dbReference type="InterPro" id="IPR001173">
    <property type="entry name" value="Glyco_trans_2-like"/>
</dbReference>
<dbReference type="SUPFAM" id="SSF53448">
    <property type="entry name" value="Nucleotide-diphospho-sugar transferases"/>
    <property type="match status" value="1"/>
</dbReference>
<dbReference type="InterPro" id="IPR029044">
    <property type="entry name" value="Nucleotide-diphossugar_trans"/>
</dbReference>
<evidence type="ECO:0000259" key="1">
    <source>
        <dbReference type="Pfam" id="PF00535"/>
    </source>
</evidence>
<reference evidence="2" key="1">
    <citation type="journal article" date="2015" name="Nature">
        <title>Complex archaea that bridge the gap between prokaryotes and eukaryotes.</title>
        <authorList>
            <person name="Spang A."/>
            <person name="Saw J.H."/>
            <person name="Jorgensen S.L."/>
            <person name="Zaremba-Niedzwiedzka K."/>
            <person name="Martijn J."/>
            <person name="Lind A.E."/>
            <person name="van Eijk R."/>
            <person name="Schleper C."/>
            <person name="Guy L."/>
            <person name="Ettema T.J."/>
        </authorList>
    </citation>
    <scope>NUCLEOTIDE SEQUENCE</scope>
</reference>
<dbReference type="AlphaFoldDB" id="A0A0F9RQF3"/>
<name>A0A0F9RQF3_9ZZZZ</name>
<feature type="domain" description="Glycosyltransferase 2-like" evidence="1">
    <location>
        <begin position="8"/>
        <end position="57"/>
    </location>
</feature>
<dbReference type="PANTHER" id="PTHR43685:SF2">
    <property type="entry name" value="GLYCOSYLTRANSFERASE 2-LIKE DOMAIN-CONTAINING PROTEIN"/>
    <property type="match status" value="1"/>
</dbReference>
<comment type="caution">
    <text evidence="2">The sequence shown here is derived from an EMBL/GenBank/DDBJ whole genome shotgun (WGS) entry which is preliminary data.</text>
</comment>
<protein>
    <recommendedName>
        <fullName evidence="1">Glycosyltransferase 2-like domain-containing protein</fullName>
    </recommendedName>
</protein>
<organism evidence="2">
    <name type="scientific">marine sediment metagenome</name>
    <dbReference type="NCBI Taxonomy" id="412755"/>
    <lineage>
        <taxon>unclassified sequences</taxon>
        <taxon>metagenomes</taxon>
        <taxon>ecological metagenomes</taxon>
    </lineage>
</organism>
<sequence>MTDNENVSIVIATHNNAKTIKRALESVTKGIRPANQVIIGDNDSADGTYEIICELLGAERITIDDKTGFPPQFDGKINGIPIRIFRKKLSTIGHTTNIAMQMKWQGVTMFGFMNPTSWYAPDKIAQAIRIFNTYQSIACVVSDCDNHHPDGRVERIFNCSFDMQRLLATFSYDRNFLVRPQIFSKLKGGFNEQMPIRDDYDLILRISEIGLVYHIPAPLHHNTISKIDETKKQSIVQCEDVAKQMAIQRRSVSGG</sequence>